<dbReference type="PANTHER" id="PTHR34761:SF1">
    <property type="entry name" value="NUCLEOLUS AND NEURAL PROGENITOR PROTEIN"/>
    <property type="match status" value="1"/>
</dbReference>
<feature type="domain" description="Nucleolus and neural progenitor protein-like N-terminal" evidence="2">
    <location>
        <begin position="4"/>
        <end position="184"/>
    </location>
</feature>
<keyword evidence="3" id="KW-1185">Reference proteome</keyword>
<feature type="transmembrane region" description="Helical" evidence="1">
    <location>
        <begin position="152"/>
        <end position="170"/>
    </location>
</feature>
<protein>
    <submittedName>
        <fullName evidence="4">Uncharacterized protein LOC108557761</fullName>
    </submittedName>
</protein>
<organism evidence="3 4">
    <name type="scientific">Nicrophorus vespilloides</name>
    <name type="common">Boreal carrion beetle</name>
    <dbReference type="NCBI Taxonomy" id="110193"/>
    <lineage>
        <taxon>Eukaryota</taxon>
        <taxon>Metazoa</taxon>
        <taxon>Ecdysozoa</taxon>
        <taxon>Arthropoda</taxon>
        <taxon>Hexapoda</taxon>
        <taxon>Insecta</taxon>
        <taxon>Pterygota</taxon>
        <taxon>Neoptera</taxon>
        <taxon>Endopterygota</taxon>
        <taxon>Coleoptera</taxon>
        <taxon>Polyphaga</taxon>
        <taxon>Staphyliniformia</taxon>
        <taxon>Silphidae</taxon>
        <taxon>Nicrophorinae</taxon>
        <taxon>Nicrophorus</taxon>
    </lineage>
</organism>
<evidence type="ECO:0000256" key="1">
    <source>
        <dbReference type="SAM" id="Phobius"/>
    </source>
</evidence>
<dbReference type="InterPro" id="IPR027951">
    <property type="entry name" value="Nepro_N"/>
</dbReference>
<keyword evidence="1" id="KW-1133">Transmembrane helix</keyword>
<evidence type="ECO:0000313" key="4">
    <source>
        <dbReference type="RefSeq" id="XP_017769903.1"/>
    </source>
</evidence>
<gene>
    <name evidence="4" type="primary">LOC108557761</name>
</gene>
<evidence type="ECO:0000259" key="2">
    <source>
        <dbReference type="Pfam" id="PF14780"/>
    </source>
</evidence>
<proteinExistence type="predicted"/>
<dbReference type="Proteomes" id="UP000695000">
    <property type="component" value="Unplaced"/>
</dbReference>
<dbReference type="GeneID" id="108557761"/>
<dbReference type="InterPro" id="IPR052835">
    <property type="entry name" value="Nepro"/>
</dbReference>
<sequence length="376" mass="44128">MNLWNKRDLKAPPICTYLEERRSLDLTKLSINLNNAEVVYKSQKHLEMEAALLSRCLYLVKTKYRMFKFVRGLEKVNQGLLRYLQYDFQKDLSDFVATMPKQYETQTYFPSRNMLDHLLVKLQGVAKLFCRIGECALDAAATINEYLTIGHLWQMLLLFFGISARIFAIMKHLLKLTCQLYNDLIELRRHFQNTDVQWLTEDYEFPNDLNNFVDATWLNEDVILKPIDGTALQLQENSTQLLDEMKKHNDAVLEQMPLELLQANKDVGDAIECRKSNVKKTSTVGNVKSKQKLVYKDNIFTNKIMAFNSIDELRLYIKLQNKMCNINIKKSDFRHLDKMQWNILYNATKKLINKCCSQKEKNFVKKVKECLVQSFS</sequence>
<keyword evidence="1" id="KW-0812">Transmembrane</keyword>
<dbReference type="RefSeq" id="XP_017769903.1">
    <property type="nucleotide sequence ID" value="XM_017914414.1"/>
</dbReference>
<evidence type="ECO:0000313" key="3">
    <source>
        <dbReference type="Proteomes" id="UP000695000"/>
    </source>
</evidence>
<dbReference type="Pfam" id="PF14780">
    <property type="entry name" value="NEPRO_N"/>
    <property type="match status" value="1"/>
</dbReference>
<name>A0ABM1M5Q3_NICVS</name>
<accession>A0ABM1M5Q3</accession>
<dbReference type="PANTHER" id="PTHR34761">
    <property type="entry name" value="NUCLEOLUS AND NEURAL PROGENITOR PROTEIN"/>
    <property type="match status" value="1"/>
</dbReference>
<reference evidence="4" key="1">
    <citation type="submission" date="2025-08" db="UniProtKB">
        <authorList>
            <consortium name="RefSeq"/>
        </authorList>
    </citation>
    <scope>IDENTIFICATION</scope>
    <source>
        <tissue evidence="4">Whole Larva</tissue>
    </source>
</reference>
<keyword evidence="1" id="KW-0472">Membrane</keyword>